<dbReference type="EMBL" id="GBXM01023056">
    <property type="protein sequence ID" value="JAH85521.1"/>
    <property type="molecule type" value="Transcribed_RNA"/>
</dbReference>
<dbReference type="AlphaFoldDB" id="A0A0E9W5D4"/>
<evidence type="ECO:0000256" key="1">
    <source>
        <dbReference type="SAM" id="Phobius"/>
    </source>
</evidence>
<keyword evidence="1" id="KW-0472">Membrane</keyword>
<accession>A0A0E9W5D4</accession>
<sequence length="63" mass="6859">MVESSHSETAAAAPYEVIIGRTFVVMYGCIIFWAINVKMETKDKVGSKICKSGLNHHSIASNS</sequence>
<reference evidence="2" key="2">
    <citation type="journal article" date="2015" name="Fish Shellfish Immunol.">
        <title>Early steps in the European eel (Anguilla anguilla)-Vibrio vulnificus interaction in the gills: Role of the RtxA13 toxin.</title>
        <authorList>
            <person name="Callol A."/>
            <person name="Pajuelo D."/>
            <person name="Ebbesson L."/>
            <person name="Teles M."/>
            <person name="MacKenzie S."/>
            <person name="Amaro C."/>
        </authorList>
    </citation>
    <scope>NUCLEOTIDE SEQUENCE</scope>
</reference>
<reference evidence="2" key="1">
    <citation type="submission" date="2014-11" db="EMBL/GenBank/DDBJ databases">
        <authorList>
            <person name="Amaro Gonzalez C."/>
        </authorList>
    </citation>
    <scope>NUCLEOTIDE SEQUENCE</scope>
</reference>
<keyword evidence="1" id="KW-1133">Transmembrane helix</keyword>
<name>A0A0E9W5D4_ANGAN</name>
<feature type="transmembrane region" description="Helical" evidence="1">
    <location>
        <begin position="12"/>
        <end position="35"/>
    </location>
</feature>
<proteinExistence type="predicted"/>
<evidence type="ECO:0000313" key="2">
    <source>
        <dbReference type="EMBL" id="JAH85521.1"/>
    </source>
</evidence>
<organism evidence="2">
    <name type="scientific">Anguilla anguilla</name>
    <name type="common">European freshwater eel</name>
    <name type="synonym">Muraena anguilla</name>
    <dbReference type="NCBI Taxonomy" id="7936"/>
    <lineage>
        <taxon>Eukaryota</taxon>
        <taxon>Metazoa</taxon>
        <taxon>Chordata</taxon>
        <taxon>Craniata</taxon>
        <taxon>Vertebrata</taxon>
        <taxon>Euteleostomi</taxon>
        <taxon>Actinopterygii</taxon>
        <taxon>Neopterygii</taxon>
        <taxon>Teleostei</taxon>
        <taxon>Anguilliformes</taxon>
        <taxon>Anguillidae</taxon>
        <taxon>Anguilla</taxon>
    </lineage>
</organism>
<keyword evidence="1" id="KW-0812">Transmembrane</keyword>
<protein>
    <submittedName>
        <fullName evidence="2">Uncharacterized protein</fullName>
    </submittedName>
</protein>